<evidence type="ECO:0008006" key="4">
    <source>
        <dbReference type="Google" id="ProtNLM"/>
    </source>
</evidence>
<proteinExistence type="predicted"/>
<sequence>MKIVKNIFLISLVNFALLVSILLYFSRLGQTVPPVIRISPTPFITAKPTLTTTPTTTSTPTPTPDPLSGHCIITVDGSRYDFTVFRNLHSGGDVFTCGADMSRLFHEQHPNSLLSRMARYKI</sequence>
<dbReference type="Gene3D" id="3.10.120.10">
    <property type="entry name" value="Cytochrome b5-like heme/steroid binding domain"/>
    <property type="match status" value="1"/>
</dbReference>
<dbReference type="EMBL" id="LCIY01000009">
    <property type="protein sequence ID" value="KKT67309.1"/>
    <property type="molecule type" value="Genomic_DNA"/>
</dbReference>
<reference evidence="2 3" key="1">
    <citation type="journal article" date="2015" name="Nature">
        <title>rRNA introns, odd ribosomes, and small enigmatic genomes across a large radiation of phyla.</title>
        <authorList>
            <person name="Brown C.T."/>
            <person name="Hug L.A."/>
            <person name="Thomas B.C."/>
            <person name="Sharon I."/>
            <person name="Castelle C.J."/>
            <person name="Singh A."/>
            <person name="Wilkins M.J."/>
            <person name="Williams K.H."/>
            <person name="Banfield J.F."/>
        </authorList>
    </citation>
    <scope>NUCLEOTIDE SEQUENCE [LARGE SCALE GENOMIC DNA]</scope>
</reference>
<protein>
    <recommendedName>
        <fullName evidence="4">Cytochrome b5 heme-binding domain-containing protein</fullName>
    </recommendedName>
</protein>
<organism evidence="2 3">
    <name type="scientific">Candidatus Woesebacteria bacterium GW2011_GWA2_44_33</name>
    <dbReference type="NCBI Taxonomy" id="1618564"/>
    <lineage>
        <taxon>Bacteria</taxon>
        <taxon>Candidatus Woeseibacteriota</taxon>
    </lineage>
</organism>
<comment type="caution">
    <text evidence="2">The sequence shown here is derived from an EMBL/GenBank/DDBJ whole genome shotgun (WGS) entry which is preliminary data.</text>
</comment>
<evidence type="ECO:0000256" key="1">
    <source>
        <dbReference type="SAM" id="Phobius"/>
    </source>
</evidence>
<evidence type="ECO:0000313" key="2">
    <source>
        <dbReference type="EMBL" id="KKT67309.1"/>
    </source>
</evidence>
<dbReference type="Proteomes" id="UP000034826">
    <property type="component" value="Unassembled WGS sequence"/>
</dbReference>
<feature type="transmembrane region" description="Helical" evidence="1">
    <location>
        <begin position="7"/>
        <end position="25"/>
    </location>
</feature>
<keyword evidence="1" id="KW-0472">Membrane</keyword>
<name>A0A0G1M5W8_9BACT</name>
<evidence type="ECO:0000313" key="3">
    <source>
        <dbReference type="Proteomes" id="UP000034826"/>
    </source>
</evidence>
<dbReference type="SUPFAM" id="SSF55856">
    <property type="entry name" value="Cytochrome b5-like heme/steroid binding domain"/>
    <property type="match status" value="1"/>
</dbReference>
<keyword evidence="1" id="KW-0812">Transmembrane</keyword>
<gene>
    <name evidence="2" type="ORF">UW60_C0009G0015</name>
</gene>
<keyword evidence="1" id="KW-1133">Transmembrane helix</keyword>
<dbReference type="AlphaFoldDB" id="A0A0G1M5W8"/>
<accession>A0A0G1M5W8</accession>
<dbReference type="InterPro" id="IPR036400">
    <property type="entry name" value="Cyt_B5-like_heme/steroid_sf"/>
</dbReference>